<keyword evidence="1" id="KW-0472">Membrane</keyword>
<feature type="transmembrane region" description="Helical" evidence="1">
    <location>
        <begin position="91"/>
        <end position="110"/>
    </location>
</feature>
<evidence type="ECO:0000313" key="2">
    <source>
        <dbReference type="EMBL" id="MFC5587640.1"/>
    </source>
</evidence>
<evidence type="ECO:0000313" key="3">
    <source>
        <dbReference type="Proteomes" id="UP001596109"/>
    </source>
</evidence>
<dbReference type="Pfam" id="PF10067">
    <property type="entry name" value="DUF2306"/>
    <property type="match status" value="1"/>
</dbReference>
<feature type="transmembrane region" description="Helical" evidence="1">
    <location>
        <begin position="6"/>
        <end position="23"/>
    </location>
</feature>
<sequence length="147" mass="16841">MLLFHIFAGAVSLISGGGAMFSRNRREMHTKWGEIYHGAYLFVFVTSLTMAIMNWESSAYLFFIGLFSYSFAFIGYLSVKKKWRNWLSSHIGGMLGSYIAICTAILVVNISKVPILNEWNPLFFWFLPSIIGTPLIFIVGQKYKRFN</sequence>
<protein>
    <submittedName>
        <fullName evidence="2">DUF2306 domain-containing protein</fullName>
    </submittedName>
</protein>
<feature type="transmembrane region" description="Helical" evidence="1">
    <location>
        <begin position="59"/>
        <end position="79"/>
    </location>
</feature>
<dbReference type="Proteomes" id="UP001596109">
    <property type="component" value="Unassembled WGS sequence"/>
</dbReference>
<dbReference type="RefSeq" id="WP_381429880.1">
    <property type="nucleotide sequence ID" value="NZ_JBHSNO010000001.1"/>
</dbReference>
<reference evidence="3" key="1">
    <citation type="journal article" date="2019" name="Int. J. Syst. Evol. Microbiol.">
        <title>The Global Catalogue of Microorganisms (GCM) 10K type strain sequencing project: providing services to taxonomists for standard genome sequencing and annotation.</title>
        <authorList>
            <consortium name="The Broad Institute Genomics Platform"/>
            <consortium name="The Broad Institute Genome Sequencing Center for Infectious Disease"/>
            <person name="Wu L."/>
            <person name="Ma J."/>
        </authorList>
    </citation>
    <scope>NUCLEOTIDE SEQUENCE [LARGE SCALE GENOMIC DNA]</scope>
    <source>
        <strain evidence="3">CGMCC 4.1434</strain>
    </source>
</reference>
<keyword evidence="3" id="KW-1185">Reference proteome</keyword>
<organism evidence="2 3">
    <name type="scientific">Sporosarcina soli</name>
    <dbReference type="NCBI Taxonomy" id="334736"/>
    <lineage>
        <taxon>Bacteria</taxon>
        <taxon>Bacillati</taxon>
        <taxon>Bacillota</taxon>
        <taxon>Bacilli</taxon>
        <taxon>Bacillales</taxon>
        <taxon>Caryophanaceae</taxon>
        <taxon>Sporosarcina</taxon>
    </lineage>
</organism>
<proteinExistence type="predicted"/>
<keyword evidence="1" id="KW-0812">Transmembrane</keyword>
<dbReference type="InterPro" id="IPR018750">
    <property type="entry name" value="DUF2306_membrane"/>
</dbReference>
<accession>A0ABW0TFF8</accession>
<evidence type="ECO:0000256" key="1">
    <source>
        <dbReference type="SAM" id="Phobius"/>
    </source>
</evidence>
<name>A0ABW0TFF8_9BACL</name>
<keyword evidence="1" id="KW-1133">Transmembrane helix</keyword>
<feature type="transmembrane region" description="Helical" evidence="1">
    <location>
        <begin position="35"/>
        <end position="53"/>
    </location>
</feature>
<dbReference type="EMBL" id="JBHSNO010000001">
    <property type="protein sequence ID" value="MFC5587640.1"/>
    <property type="molecule type" value="Genomic_DNA"/>
</dbReference>
<feature type="transmembrane region" description="Helical" evidence="1">
    <location>
        <begin position="122"/>
        <end position="140"/>
    </location>
</feature>
<comment type="caution">
    <text evidence="2">The sequence shown here is derived from an EMBL/GenBank/DDBJ whole genome shotgun (WGS) entry which is preliminary data.</text>
</comment>
<gene>
    <name evidence="2" type="ORF">ACFPRA_01790</name>
</gene>